<comment type="caution">
    <text evidence="1">The sequence shown here is derived from an EMBL/GenBank/DDBJ whole genome shotgun (WGS) entry which is preliminary data.</text>
</comment>
<protein>
    <submittedName>
        <fullName evidence="1">Uncharacterized protein</fullName>
    </submittedName>
</protein>
<evidence type="ECO:0000313" key="1">
    <source>
        <dbReference type="EMBL" id="RLU24676.1"/>
    </source>
</evidence>
<dbReference type="EMBL" id="QOIP01000003">
    <property type="protein sequence ID" value="RLU24676.1"/>
    <property type="molecule type" value="Genomic_DNA"/>
</dbReference>
<organism evidence="1">
    <name type="scientific">Ooceraea biroi</name>
    <name type="common">Clonal raider ant</name>
    <name type="synonym">Cerapachys biroi</name>
    <dbReference type="NCBI Taxonomy" id="2015173"/>
    <lineage>
        <taxon>Eukaryota</taxon>
        <taxon>Metazoa</taxon>
        <taxon>Ecdysozoa</taxon>
        <taxon>Arthropoda</taxon>
        <taxon>Hexapoda</taxon>
        <taxon>Insecta</taxon>
        <taxon>Pterygota</taxon>
        <taxon>Neoptera</taxon>
        <taxon>Endopterygota</taxon>
        <taxon>Hymenoptera</taxon>
        <taxon>Apocrita</taxon>
        <taxon>Aculeata</taxon>
        <taxon>Formicoidea</taxon>
        <taxon>Formicidae</taxon>
        <taxon>Dorylinae</taxon>
        <taxon>Ooceraea</taxon>
    </lineage>
</organism>
<dbReference type="AlphaFoldDB" id="A0A3L8DWD6"/>
<dbReference type="Proteomes" id="UP000279307">
    <property type="component" value="Chromosome 3"/>
</dbReference>
<name>A0A3L8DWD6_OOCBI</name>
<gene>
    <name evidence="1" type="ORF">DMN91_002765</name>
</gene>
<sequence length="112" mass="12554">MSVLQPHLSGFRKIDNRFHRATTQEMNNIRFPENTGIQKYRNVHGTTKLHTVDINLSGAHCARGVRKRIMGLVYSPIHNGFGILAALSTSVRTVAVWINGARKNEIPFCAAR</sequence>
<proteinExistence type="predicted"/>
<reference evidence="1" key="2">
    <citation type="submission" date="2018-07" db="EMBL/GenBank/DDBJ databases">
        <authorList>
            <person name="Mckenzie S.K."/>
            <person name="Kronauer D.J.C."/>
        </authorList>
    </citation>
    <scope>NUCLEOTIDE SEQUENCE</scope>
    <source>
        <strain evidence="1">Clonal line C1</strain>
    </source>
</reference>
<accession>A0A3L8DWD6</accession>
<reference evidence="1" key="1">
    <citation type="journal article" date="2018" name="Genome Res.">
        <title>The genomic architecture and molecular evolution of ant odorant receptors.</title>
        <authorList>
            <person name="McKenzie S.K."/>
            <person name="Kronauer D.J.C."/>
        </authorList>
    </citation>
    <scope>NUCLEOTIDE SEQUENCE [LARGE SCALE GENOMIC DNA]</scope>
    <source>
        <strain evidence="1">Clonal line C1</strain>
    </source>
</reference>